<proteinExistence type="predicted"/>
<keyword evidence="2" id="KW-0472">Membrane</keyword>
<keyword evidence="2" id="KW-0812">Transmembrane</keyword>
<evidence type="ECO:0000256" key="2">
    <source>
        <dbReference type="SAM" id="Phobius"/>
    </source>
</evidence>
<sequence>MIEQNGGGHYSNEMFEDAQRCRQEKEERAFLDEFESKYPASASVSMKSTLGAVFGGILGGFLGIFGGVLGVAAGAATGATLGGKWCSIM</sequence>
<keyword evidence="2" id="KW-1133">Transmembrane helix</keyword>
<evidence type="ECO:0000256" key="1">
    <source>
        <dbReference type="SAM" id="MobiDB-lite"/>
    </source>
</evidence>
<dbReference type="Proteomes" id="UP001558613">
    <property type="component" value="Unassembled WGS sequence"/>
</dbReference>
<feature type="region of interest" description="Disordered" evidence="1">
    <location>
        <begin position="1"/>
        <end position="21"/>
    </location>
</feature>
<evidence type="ECO:0000313" key="4">
    <source>
        <dbReference type="Proteomes" id="UP001558613"/>
    </source>
</evidence>
<keyword evidence="4" id="KW-1185">Reference proteome</keyword>
<organism evidence="3 4">
    <name type="scientific">Cirrhinus molitorella</name>
    <name type="common">mud carp</name>
    <dbReference type="NCBI Taxonomy" id="172907"/>
    <lineage>
        <taxon>Eukaryota</taxon>
        <taxon>Metazoa</taxon>
        <taxon>Chordata</taxon>
        <taxon>Craniata</taxon>
        <taxon>Vertebrata</taxon>
        <taxon>Euteleostomi</taxon>
        <taxon>Actinopterygii</taxon>
        <taxon>Neopterygii</taxon>
        <taxon>Teleostei</taxon>
        <taxon>Ostariophysi</taxon>
        <taxon>Cypriniformes</taxon>
        <taxon>Cyprinidae</taxon>
        <taxon>Labeoninae</taxon>
        <taxon>Labeonini</taxon>
        <taxon>Cirrhinus</taxon>
    </lineage>
</organism>
<dbReference type="EMBL" id="JAYMGO010000003">
    <property type="protein sequence ID" value="KAL1279070.1"/>
    <property type="molecule type" value="Genomic_DNA"/>
</dbReference>
<evidence type="ECO:0000313" key="3">
    <source>
        <dbReference type="EMBL" id="KAL1279070.1"/>
    </source>
</evidence>
<name>A0ABR3NRB4_9TELE</name>
<protein>
    <submittedName>
        <fullName evidence="3">Uncharacterized protein</fullName>
    </submittedName>
</protein>
<comment type="caution">
    <text evidence="3">The sequence shown here is derived from an EMBL/GenBank/DDBJ whole genome shotgun (WGS) entry which is preliminary data.</text>
</comment>
<reference evidence="3 4" key="1">
    <citation type="submission" date="2023-09" db="EMBL/GenBank/DDBJ databases">
        <authorList>
            <person name="Wang M."/>
        </authorList>
    </citation>
    <scope>NUCLEOTIDE SEQUENCE [LARGE SCALE GENOMIC DNA]</scope>
    <source>
        <strain evidence="3">GT-2023</strain>
        <tissue evidence="3">Liver</tissue>
    </source>
</reference>
<feature type="transmembrane region" description="Helical" evidence="2">
    <location>
        <begin position="53"/>
        <end position="81"/>
    </location>
</feature>
<gene>
    <name evidence="3" type="ORF">QQF64_025743</name>
</gene>
<accession>A0ABR3NRB4</accession>